<keyword evidence="4 8" id="KW-0812">Transmembrane</keyword>
<comment type="subcellular location">
    <subcellularLocation>
        <location evidence="1">Membrane</location>
    </subcellularLocation>
</comment>
<feature type="transmembrane region" description="Helical" evidence="8">
    <location>
        <begin position="227"/>
        <end position="244"/>
    </location>
</feature>
<dbReference type="Proteomes" id="UP000790787">
    <property type="component" value="Chromosome 24"/>
</dbReference>
<evidence type="ECO:0000256" key="8">
    <source>
        <dbReference type="SAM" id="Phobius"/>
    </source>
</evidence>
<evidence type="ECO:0000256" key="7">
    <source>
        <dbReference type="ARBA" id="ARBA00044504"/>
    </source>
</evidence>
<keyword evidence="6 8" id="KW-0472">Membrane</keyword>
<reference evidence="10" key="2">
    <citation type="submission" date="2025-08" db="UniProtKB">
        <authorList>
            <consortium name="RefSeq"/>
        </authorList>
    </citation>
    <scope>IDENTIFICATION</scope>
    <source>
        <tissue evidence="10">Leaf</tissue>
    </source>
</reference>
<accession>A0A1S4A8Z0</accession>
<dbReference type="PANTHER" id="PTHR23500">
    <property type="entry name" value="SOLUTE CARRIER FAMILY 2, FACILITATED GLUCOSE TRANSPORTER"/>
    <property type="match status" value="1"/>
</dbReference>
<protein>
    <submittedName>
        <fullName evidence="10">Sugar transport protein 2-like</fullName>
    </submittedName>
</protein>
<dbReference type="KEGG" id="nta:107795062"/>
<evidence type="ECO:0000256" key="4">
    <source>
        <dbReference type="ARBA" id="ARBA00022692"/>
    </source>
</evidence>
<evidence type="ECO:0000256" key="3">
    <source>
        <dbReference type="ARBA" id="ARBA00022448"/>
    </source>
</evidence>
<feature type="transmembrane region" description="Helical" evidence="8">
    <location>
        <begin position="194"/>
        <end position="215"/>
    </location>
</feature>
<dbReference type="GeneID" id="107795062"/>
<evidence type="ECO:0000256" key="2">
    <source>
        <dbReference type="ARBA" id="ARBA00010992"/>
    </source>
</evidence>
<evidence type="ECO:0000256" key="1">
    <source>
        <dbReference type="ARBA" id="ARBA00004370"/>
    </source>
</evidence>
<dbReference type="InterPro" id="IPR036259">
    <property type="entry name" value="MFS_trans_sf"/>
</dbReference>
<evidence type="ECO:0000313" key="10">
    <source>
        <dbReference type="RefSeq" id="XP_016473112.1"/>
    </source>
</evidence>
<proteinExistence type="inferred from homology"/>
<dbReference type="Gene3D" id="1.20.1250.20">
    <property type="entry name" value="MFS general substrate transporter like domains"/>
    <property type="match status" value="1"/>
</dbReference>
<dbReference type="SUPFAM" id="SSF103473">
    <property type="entry name" value="MFS general substrate transporter"/>
    <property type="match status" value="1"/>
</dbReference>
<keyword evidence="9" id="KW-1185">Reference proteome</keyword>
<dbReference type="RefSeq" id="XP_016473112.1">
    <property type="nucleotide sequence ID" value="XM_016617626.2"/>
</dbReference>
<keyword evidence="5 8" id="KW-1133">Transmembrane helix</keyword>
<feature type="transmembrane region" description="Helical" evidence="8">
    <location>
        <begin position="126"/>
        <end position="148"/>
    </location>
</feature>
<feature type="transmembrane region" description="Helical" evidence="8">
    <location>
        <begin position="50"/>
        <end position="71"/>
    </location>
</feature>
<keyword evidence="3" id="KW-0813">Transport</keyword>
<gene>
    <name evidence="10" type="primary">LOC107795062</name>
</gene>
<name>A0A1S4A8Z0_TOBAC</name>
<evidence type="ECO:0000256" key="5">
    <source>
        <dbReference type="ARBA" id="ARBA00022989"/>
    </source>
</evidence>
<organism evidence="9 10">
    <name type="scientific">Nicotiana tabacum</name>
    <name type="common">Common tobacco</name>
    <dbReference type="NCBI Taxonomy" id="4097"/>
    <lineage>
        <taxon>Eukaryota</taxon>
        <taxon>Viridiplantae</taxon>
        <taxon>Streptophyta</taxon>
        <taxon>Embryophyta</taxon>
        <taxon>Tracheophyta</taxon>
        <taxon>Spermatophyta</taxon>
        <taxon>Magnoliopsida</taxon>
        <taxon>eudicotyledons</taxon>
        <taxon>Gunneridae</taxon>
        <taxon>Pentapetalae</taxon>
        <taxon>asterids</taxon>
        <taxon>lamiids</taxon>
        <taxon>Solanales</taxon>
        <taxon>Solanaceae</taxon>
        <taxon>Nicotianoideae</taxon>
        <taxon>Nicotianeae</taxon>
        <taxon>Nicotiana</taxon>
    </lineage>
</organism>
<dbReference type="AlphaFoldDB" id="A0A1S4A8Z0"/>
<evidence type="ECO:0000256" key="6">
    <source>
        <dbReference type="ARBA" id="ARBA00023136"/>
    </source>
</evidence>
<dbReference type="RefSeq" id="XP_016473112.1">
    <property type="nucleotide sequence ID" value="XM_016617626.1"/>
</dbReference>
<dbReference type="InterPro" id="IPR045262">
    <property type="entry name" value="STP/PLT_plant"/>
</dbReference>
<sequence length="248" mass="27611">MQAIPIILSDINVGKAPKWNFLAYNSIMLWGSTSTKAANMAECHNFRYGWRWSFASSGFLALPLLVLSFFLSETPRFLIKKWCMEEAKESLKMLNKCGAEVELQMLAGMMGNKGKKKRKKLSHSPLLLLNIVAQIFQQVLGLESLLFFGPLLLQSARYTYNASFVAPLITEAVRAGVAGLTYPSYRFFGRRMNLVSACIGMILAHVSLPGLFLLVGDYIFPLSQKSAYVGMAFAIPLISCYSMFSGPF</sequence>
<dbReference type="GO" id="GO:0016020">
    <property type="term" value="C:membrane"/>
    <property type="evidence" value="ECO:0007669"/>
    <property type="project" value="UniProtKB-SubCell"/>
</dbReference>
<evidence type="ECO:0000313" key="9">
    <source>
        <dbReference type="Proteomes" id="UP000790787"/>
    </source>
</evidence>
<dbReference type="InterPro" id="IPR005828">
    <property type="entry name" value="MFS_sugar_transport-like"/>
</dbReference>
<comment type="similarity">
    <text evidence="2">Belongs to the major facilitator superfamily. Sugar transporter (TC 2.A.1.1) family.</text>
</comment>
<reference evidence="9" key="1">
    <citation type="journal article" date="2014" name="Nat. Commun.">
        <title>The tobacco genome sequence and its comparison with those of tomato and potato.</title>
        <authorList>
            <person name="Sierro N."/>
            <person name="Battey J.N."/>
            <person name="Ouadi S."/>
            <person name="Bakaher N."/>
            <person name="Bovet L."/>
            <person name="Willig A."/>
            <person name="Goepfert S."/>
            <person name="Peitsch M.C."/>
            <person name="Ivanov N.V."/>
        </authorList>
    </citation>
    <scope>NUCLEOTIDE SEQUENCE [LARGE SCALE GENOMIC DNA]</scope>
</reference>
<dbReference type="Pfam" id="PF00083">
    <property type="entry name" value="Sugar_tr"/>
    <property type="match status" value="1"/>
</dbReference>
<dbReference type="PaxDb" id="4097-A0A1S4A8Z0"/>
<dbReference type="GO" id="GO:0015144">
    <property type="term" value="F:carbohydrate transmembrane transporter activity"/>
    <property type="evidence" value="ECO:0007669"/>
    <property type="project" value="InterPro"/>
</dbReference>
<dbReference type="OrthoDB" id="5296287at2759"/>
<comment type="similarity">
    <text evidence="7">Belongs to the major facilitator superfamily. Phosphate:H(+) symporter (TC 2.A.1.9) family.</text>
</comment>
<feature type="transmembrane region" description="Helical" evidence="8">
    <location>
        <begin position="160"/>
        <end position="182"/>
    </location>
</feature>
<dbReference type="PANTHER" id="PTHR23500:SF492">
    <property type="entry name" value="SUGAR TRANSPORT PROTEIN 14-LIKE"/>
    <property type="match status" value="1"/>
</dbReference>